<sequence>MSYPPRMLLLTLWGTEHFCALPLSYDKAIAVATEKFMVPNTHVVRLRCPVRDMPPYVAPFSHTGCITITDNDSYMYACAGKHVVCLEVTIHEKAGKGGAGGGGGGGAGAVAGGGGGEGGDKAKGGDKGKEKKEAAPASKTVHQQLIVDTTAGKTINLTTNVTGDMAKGPPPGNYLGTLTVNDSFGQKFHGKQLGPHEVLTKFFVQEKTTARLLFRPRTVRPQIDILHPEESSLEVHLSLKSWKVTAAYPLVDLRPDGDRTRLRWFLRVKKGGVVEDLLTGAEAHGLFTEMLPETGPRPTITTSPEAPLTPAYPDVRPANAFLLEQSQFLYHMDRVLQTLGLPPPSRSTLITSWLPGVTHHKFIAYRILNNAQLEPSWRLQLIPAPQVLMRLLILYRGVPESERNEWPADRVVSSPEQGVPWRETVGWTPHLNDESLFRVIEYGTMEVFDA</sequence>
<protein>
    <submittedName>
        <fullName evidence="2">Uncharacterized protein</fullName>
    </submittedName>
</protein>
<name>A0A0J0XJK0_9TREE</name>
<gene>
    <name evidence="2" type="ORF">CC85DRAFT_329246</name>
</gene>
<keyword evidence="3" id="KW-1185">Reference proteome</keyword>
<evidence type="ECO:0000256" key="1">
    <source>
        <dbReference type="SAM" id="MobiDB-lite"/>
    </source>
</evidence>
<feature type="region of interest" description="Disordered" evidence="1">
    <location>
        <begin position="112"/>
        <end position="141"/>
    </location>
</feature>
<organism evidence="2 3">
    <name type="scientific">Cutaneotrichosporon oleaginosum</name>
    <dbReference type="NCBI Taxonomy" id="879819"/>
    <lineage>
        <taxon>Eukaryota</taxon>
        <taxon>Fungi</taxon>
        <taxon>Dikarya</taxon>
        <taxon>Basidiomycota</taxon>
        <taxon>Agaricomycotina</taxon>
        <taxon>Tremellomycetes</taxon>
        <taxon>Trichosporonales</taxon>
        <taxon>Trichosporonaceae</taxon>
        <taxon>Cutaneotrichosporon</taxon>
    </lineage>
</organism>
<dbReference type="OrthoDB" id="428577at2759"/>
<dbReference type="Proteomes" id="UP000053611">
    <property type="component" value="Unassembled WGS sequence"/>
</dbReference>
<evidence type="ECO:0000313" key="2">
    <source>
        <dbReference type="EMBL" id="KLT41258.1"/>
    </source>
</evidence>
<dbReference type="AlphaFoldDB" id="A0A0J0XJK0"/>
<dbReference type="EMBL" id="KQ087221">
    <property type="protein sequence ID" value="KLT41258.1"/>
    <property type="molecule type" value="Genomic_DNA"/>
</dbReference>
<accession>A0A0J0XJK0</accession>
<dbReference type="STRING" id="879819.A0A0J0XJK0"/>
<evidence type="ECO:0000313" key="3">
    <source>
        <dbReference type="Proteomes" id="UP000053611"/>
    </source>
</evidence>
<proteinExistence type="predicted"/>
<feature type="compositionally biased region" description="Basic and acidic residues" evidence="1">
    <location>
        <begin position="118"/>
        <end position="134"/>
    </location>
</feature>
<reference evidence="2 3" key="1">
    <citation type="submission" date="2015-03" db="EMBL/GenBank/DDBJ databases">
        <title>Genomics and transcriptomics of the oil-accumulating basidiomycete yeast T. oleaginosus allow insights into substrate utilization and the diverse evolutionary trajectories of mating systems in fungi.</title>
        <authorList>
            <consortium name="DOE Joint Genome Institute"/>
            <person name="Kourist R."/>
            <person name="Kracht O."/>
            <person name="Bracharz F."/>
            <person name="Lipzen A."/>
            <person name="Nolan M."/>
            <person name="Ohm R."/>
            <person name="Grigoriev I."/>
            <person name="Sun S."/>
            <person name="Heitman J."/>
            <person name="Bruck T."/>
            <person name="Nowrousian M."/>
        </authorList>
    </citation>
    <scope>NUCLEOTIDE SEQUENCE [LARGE SCALE GENOMIC DNA]</scope>
    <source>
        <strain evidence="2 3">IBC0246</strain>
    </source>
</reference>